<evidence type="ECO:0000313" key="2">
    <source>
        <dbReference type="Proteomes" id="UP000095280"/>
    </source>
</evidence>
<accession>A0A1I8F5P8</accession>
<proteinExistence type="predicted"/>
<dbReference type="AlphaFoldDB" id="A0A1I8F5P8"/>
<evidence type="ECO:0000256" key="1">
    <source>
        <dbReference type="SAM" id="MobiDB-lite"/>
    </source>
</evidence>
<dbReference type="Gene3D" id="2.40.10.10">
    <property type="entry name" value="Trypsin-like serine proteases"/>
    <property type="match status" value="1"/>
</dbReference>
<dbReference type="WBParaSite" id="maker-unitig_21473-snap-gene-0.1-mRNA-1">
    <property type="protein sequence ID" value="maker-unitig_21473-snap-gene-0.1-mRNA-1"/>
    <property type="gene ID" value="maker-unitig_21473-snap-gene-0.1"/>
</dbReference>
<name>A0A1I8F5P8_9PLAT</name>
<protein>
    <submittedName>
        <fullName evidence="3">Peptidase S1 domain-containing protein</fullName>
    </submittedName>
</protein>
<organism evidence="2 3">
    <name type="scientific">Macrostomum lignano</name>
    <dbReference type="NCBI Taxonomy" id="282301"/>
    <lineage>
        <taxon>Eukaryota</taxon>
        <taxon>Metazoa</taxon>
        <taxon>Spiralia</taxon>
        <taxon>Lophotrochozoa</taxon>
        <taxon>Platyhelminthes</taxon>
        <taxon>Rhabditophora</taxon>
        <taxon>Macrostomorpha</taxon>
        <taxon>Macrostomida</taxon>
        <taxon>Macrostomidae</taxon>
        <taxon>Macrostomum</taxon>
    </lineage>
</organism>
<keyword evidence="2" id="KW-1185">Reference proteome</keyword>
<dbReference type="InterPro" id="IPR043504">
    <property type="entry name" value="Peptidase_S1_PA_chymotrypsin"/>
</dbReference>
<feature type="region of interest" description="Disordered" evidence="1">
    <location>
        <begin position="27"/>
        <end position="55"/>
    </location>
</feature>
<evidence type="ECO:0000313" key="3">
    <source>
        <dbReference type="WBParaSite" id="maker-unitig_21473-snap-gene-0.1-mRNA-1"/>
    </source>
</evidence>
<dbReference type="Proteomes" id="UP000095280">
    <property type="component" value="Unplaced"/>
</dbReference>
<sequence length="105" mass="11857">MYEFENITEANVLRRLQRGRHATPARATLGGPLVCTKNRRPPDHPLRPAALREGGDREEWGRLRHTVVGITSFATDAPKPKLAGKCNTHVPYFRNWIDKTIADNS</sequence>
<reference evidence="3" key="1">
    <citation type="submission" date="2016-11" db="UniProtKB">
        <authorList>
            <consortium name="WormBaseParasite"/>
        </authorList>
    </citation>
    <scope>IDENTIFICATION</scope>
</reference>